<protein>
    <submittedName>
        <fullName evidence="2">Uncharacterized protein</fullName>
    </submittedName>
</protein>
<sequence>MVALRRAETAEPGPKKASHGYRNARQSVLLLDHARRAGLKRTFAAGMAKIHEVEEAIRAYRPDPSEAREYAEALLLISQMKAEAAL</sequence>
<evidence type="ECO:0000256" key="1">
    <source>
        <dbReference type="SAM" id="MobiDB-lite"/>
    </source>
</evidence>
<gene>
    <name evidence="2" type="ORF">AMST5_02847</name>
</gene>
<organism evidence="2">
    <name type="scientific">freshwater sediment metagenome</name>
    <dbReference type="NCBI Taxonomy" id="556182"/>
    <lineage>
        <taxon>unclassified sequences</taxon>
        <taxon>metagenomes</taxon>
        <taxon>ecological metagenomes</taxon>
    </lineage>
</organism>
<feature type="region of interest" description="Disordered" evidence="1">
    <location>
        <begin position="1"/>
        <end position="22"/>
    </location>
</feature>
<proteinExistence type="predicted"/>
<dbReference type="AlphaFoldDB" id="A0AA48M1X5"/>
<accession>A0AA48M1X5</accession>
<reference evidence="2" key="1">
    <citation type="submission" date="2023-07" db="EMBL/GenBank/DDBJ databases">
        <authorList>
            <person name="Pelsma A.J. K."/>
        </authorList>
    </citation>
    <scope>NUCLEOTIDE SEQUENCE</scope>
</reference>
<dbReference type="EMBL" id="OY288114">
    <property type="protein sequence ID" value="CAJ0877097.1"/>
    <property type="molecule type" value="Genomic_DNA"/>
</dbReference>
<evidence type="ECO:0000313" key="2">
    <source>
        <dbReference type="EMBL" id="CAJ0877097.1"/>
    </source>
</evidence>
<name>A0AA48M1X5_9ZZZZ</name>